<dbReference type="InterPro" id="IPR044145">
    <property type="entry name" value="IF2_II"/>
</dbReference>
<dbReference type="Pfam" id="PF04760">
    <property type="entry name" value="IF2_N"/>
    <property type="match status" value="1"/>
</dbReference>
<dbReference type="InterPro" id="IPR006847">
    <property type="entry name" value="IF2_N"/>
</dbReference>
<dbReference type="GO" id="GO:0005737">
    <property type="term" value="C:cytoplasm"/>
    <property type="evidence" value="ECO:0007669"/>
    <property type="project" value="UniProtKB-SubCell"/>
</dbReference>
<sequence>MNITELARKLGRTAQELKDILPGLGFDIGQRAIKVDDRLASKIIESWPMLKKKMEARQASALHDEVKEKGEIIGSVGKTKIKLSAVITVREFAARLGLPVTAVIKELMKNGILASLNERIDYETAAIVSEDLGFDFEKDEETEGQDNFVGDKIKELMGKDKEETLMTRPPVVVVMGHVDHGKTKLLDSIRQTHVMETEAGGITQHIGAYQAKYKDKILTFIDTPGHEAFTAMRSRGAKIADIAILVVAADDGVQPQTKEAIKIIEAAKIPFLVAINKIDKEEANVEKIKQELASLNLIPEDWGGKTICVPISAKAGTGIDGLLDMILLLADMEKEKIVANPNRCAVGTVIESHVDKGEGAVATILVQAGTLNKNDILSVDNVFYGRVRAMKNFRGDSVEKVEPGTPVKIIGLKVAPEVGDILEVKSELKGCERKIKQIYSQRDETVVKKTIESSEHKRKKLNIILKTDVLGSLEAVLAVFEKLDYPDVGIDIVSRGLGNVTEADILRAEAIPASVFGFNILLTPKVEELARDKKVKLKNFKIIYDLVDEVKKDLEALLEIEIIKTELGKVEVLAIFRTESGGMIVGGKVREGTIFFNPKIGQTMIRIMRKQGGEREEMGVVSMVQLQAGKVDVKEVLQGEDCGIKFKGKTIVKVGDILEVYKEEKRIKKLE</sequence>
<evidence type="ECO:0000256" key="5">
    <source>
        <dbReference type="ARBA" id="ARBA00022917"/>
    </source>
</evidence>
<feature type="binding site" evidence="7">
    <location>
        <begin position="176"/>
        <end position="183"/>
    </location>
    <ligand>
        <name>GTP</name>
        <dbReference type="ChEBI" id="CHEBI:37565"/>
    </ligand>
</feature>
<dbReference type="InterPro" id="IPR015760">
    <property type="entry name" value="TIF_IF2"/>
</dbReference>
<keyword evidence="6 7" id="KW-0342">GTP-binding</keyword>
<dbReference type="GO" id="GO:0003743">
    <property type="term" value="F:translation initiation factor activity"/>
    <property type="evidence" value="ECO:0007669"/>
    <property type="project" value="UniProtKB-UniRule"/>
</dbReference>
<dbReference type="Pfam" id="PF00009">
    <property type="entry name" value="GTP_EFTU"/>
    <property type="match status" value="1"/>
</dbReference>
<accession>A0A1F5S2K3</accession>
<dbReference type="SUPFAM" id="SSF52540">
    <property type="entry name" value="P-loop containing nucleoside triphosphate hydrolases"/>
    <property type="match status" value="1"/>
</dbReference>
<keyword evidence="7" id="KW-0963">Cytoplasm</keyword>
<evidence type="ECO:0000256" key="6">
    <source>
        <dbReference type="ARBA" id="ARBA00023134"/>
    </source>
</evidence>
<evidence type="ECO:0000313" key="12">
    <source>
        <dbReference type="Proteomes" id="UP000177407"/>
    </source>
</evidence>
<dbReference type="PROSITE" id="PS51722">
    <property type="entry name" value="G_TR_2"/>
    <property type="match status" value="1"/>
</dbReference>
<feature type="binding site" evidence="7">
    <location>
        <begin position="222"/>
        <end position="226"/>
    </location>
    <ligand>
        <name>GTP</name>
        <dbReference type="ChEBI" id="CHEBI:37565"/>
    </ligand>
</feature>
<dbReference type="FunFam" id="3.40.50.300:FF:000019">
    <property type="entry name" value="Translation initiation factor IF-2"/>
    <property type="match status" value="1"/>
</dbReference>
<dbReference type="SUPFAM" id="SSF50447">
    <property type="entry name" value="Translation proteins"/>
    <property type="match status" value="2"/>
</dbReference>
<dbReference type="InterPro" id="IPR053905">
    <property type="entry name" value="EF-G-like_DII"/>
</dbReference>
<evidence type="ECO:0000313" key="11">
    <source>
        <dbReference type="EMBL" id="OGF20653.1"/>
    </source>
</evidence>
<dbReference type="InterPro" id="IPR027417">
    <property type="entry name" value="P-loop_NTPase"/>
</dbReference>
<dbReference type="InterPro" id="IPR000795">
    <property type="entry name" value="T_Tr_GTP-bd_dom"/>
</dbReference>
<dbReference type="InterPro" id="IPR023115">
    <property type="entry name" value="TIF_IF2_dom3"/>
</dbReference>
<keyword evidence="5 7" id="KW-0648">Protein biosynthesis</keyword>
<dbReference type="GO" id="GO:0005525">
    <property type="term" value="F:GTP binding"/>
    <property type="evidence" value="ECO:0007669"/>
    <property type="project" value="UniProtKB-KW"/>
</dbReference>
<dbReference type="PANTHER" id="PTHR43381:SF4">
    <property type="entry name" value="EUKARYOTIC TRANSLATION INITIATION FACTOR 5B"/>
    <property type="match status" value="1"/>
</dbReference>
<dbReference type="GO" id="GO:0003924">
    <property type="term" value="F:GTPase activity"/>
    <property type="evidence" value="ECO:0007669"/>
    <property type="project" value="UniProtKB-UniRule"/>
</dbReference>
<comment type="subcellular location">
    <subcellularLocation>
        <location evidence="7">Cytoplasm</location>
    </subcellularLocation>
</comment>
<feature type="coiled-coil region" evidence="9">
    <location>
        <begin position="271"/>
        <end position="298"/>
    </location>
</feature>
<reference evidence="11 12" key="1">
    <citation type="journal article" date="2016" name="Nat. Commun.">
        <title>Thousands of microbial genomes shed light on interconnected biogeochemical processes in an aquifer system.</title>
        <authorList>
            <person name="Anantharaman K."/>
            <person name="Brown C.T."/>
            <person name="Hug L.A."/>
            <person name="Sharon I."/>
            <person name="Castelle C.J."/>
            <person name="Probst A.J."/>
            <person name="Thomas B.C."/>
            <person name="Singh A."/>
            <person name="Wilkins M.J."/>
            <person name="Karaoz U."/>
            <person name="Brodie E.L."/>
            <person name="Williams K.H."/>
            <person name="Hubbard S.S."/>
            <person name="Banfield J.F."/>
        </authorList>
    </citation>
    <scope>NUCLEOTIDE SEQUENCE [LARGE SCALE GENOMIC DNA]</scope>
</reference>
<feature type="domain" description="Tr-type G" evidence="10">
    <location>
        <begin position="167"/>
        <end position="335"/>
    </location>
</feature>
<dbReference type="CDD" id="cd03702">
    <property type="entry name" value="IF2_mtIF2_II"/>
    <property type="match status" value="1"/>
</dbReference>
<dbReference type="InterPro" id="IPR036925">
    <property type="entry name" value="TIF_IF2_dom3_sf"/>
</dbReference>
<dbReference type="Gene3D" id="2.40.30.10">
    <property type="entry name" value="Translation factors"/>
    <property type="match status" value="2"/>
</dbReference>
<gene>
    <name evidence="7" type="primary">infB</name>
    <name evidence="11" type="ORF">A2257_01325</name>
</gene>
<dbReference type="InterPro" id="IPR009000">
    <property type="entry name" value="Transl_B-barrel_sf"/>
</dbReference>
<evidence type="ECO:0000256" key="8">
    <source>
        <dbReference type="RuleBase" id="RU000644"/>
    </source>
</evidence>
<protein>
    <recommendedName>
        <fullName evidence="2 7">Translation initiation factor IF-2</fullName>
    </recommendedName>
</protein>
<dbReference type="Gene3D" id="3.40.50.10050">
    <property type="entry name" value="Translation initiation factor IF- 2, domain 3"/>
    <property type="match status" value="1"/>
</dbReference>
<name>A0A1F5S2K3_9BACT</name>
<dbReference type="NCBIfam" id="TIGR00487">
    <property type="entry name" value="IF-2"/>
    <property type="match status" value="1"/>
</dbReference>
<dbReference type="InterPro" id="IPR005225">
    <property type="entry name" value="Small_GTP-bd"/>
</dbReference>
<organism evidence="11 12">
    <name type="scientific">Candidatus Falkowbacteria bacterium RIFOXYA2_FULL_38_12</name>
    <dbReference type="NCBI Taxonomy" id="1797993"/>
    <lineage>
        <taxon>Bacteria</taxon>
        <taxon>Candidatus Falkowiibacteriota</taxon>
    </lineage>
</organism>
<keyword evidence="9" id="KW-0175">Coiled coil</keyword>
<feature type="binding site" evidence="7">
    <location>
        <begin position="276"/>
        <end position="279"/>
    </location>
    <ligand>
        <name>GTP</name>
        <dbReference type="ChEBI" id="CHEBI:37565"/>
    </ligand>
</feature>
<dbReference type="AlphaFoldDB" id="A0A1F5S2K3"/>
<keyword evidence="3 7" id="KW-0396">Initiation factor</keyword>
<feature type="region of interest" description="G-domain" evidence="7">
    <location>
        <begin position="170"/>
        <end position="318"/>
    </location>
</feature>
<dbReference type="InterPro" id="IPR000178">
    <property type="entry name" value="TF_IF2_bacterial-like"/>
</dbReference>
<dbReference type="PANTHER" id="PTHR43381">
    <property type="entry name" value="TRANSLATION INITIATION FACTOR IF-2-RELATED"/>
    <property type="match status" value="1"/>
</dbReference>
<dbReference type="CDD" id="cd01887">
    <property type="entry name" value="IF2_eIF5B"/>
    <property type="match status" value="1"/>
</dbReference>
<evidence type="ECO:0000256" key="4">
    <source>
        <dbReference type="ARBA" id="ARBA00022741"/>
    </source>
</evidence>
<evidence type="ECO:0000256" key="1">
    <source>
        <dbReference type="ARBA" id="ARBA00007733"/>
    </source>
</evidence>
<evidence type="ECO:0000256" key="3">
    <source>
        <dbReference type="ARBA" id="ARBA00022540"/>
    </source>
</evidence>
<dbReference type="HAMAP" id="MF_00100_B">
    <property type="entry name" value="IF_2_B"/>
    <property type="match status" value="1"/>
</dbReference>
<proteinExistence type="inferred from homology"/>
<comment type="caution">
    <text evidence="11">The sequence shown here is derived from an EMBL/GenBank/DDBJ whole genome shotgun (WGS) entry which is preliminary data.</text>
</comment>
<dbReference type="FunFam" id="3.40.50.10050:FF:000001">
    <property type="entry name" value="Translation initiation factor IF-2"/>
    <property type="match status" value="1"/>
</dbReference>
<dbReference type="Proteomes" id="UP000177407">
    <property type="component" value="Unassembled WGS sequence"/>
</dbReference>
<dbReference type="EMBL" id="MFGA01000021">
    <property type="protein sequence ID" value="OGF20653.1"/>
    <property type="molecule type" value="Genomic_DNA"/>
</dbReference>
<comment type="similarity">
    <text evidence="1 7 8">Belongs to the TRAFAC class translation factor GTPase superfamily. Classic translation factor GTPase family. IF-2 subfamily.</text>
</comment>
<dbReference type="Pfam" id="PF22042">
    <property type="entry name" value="EF-G_D2"/>
    <property type="match status" value="1"/>
</dbReference>
<dbReference type="Gene3D" id="3.40.50.300">
    <property type="entry name" value="P-loop containing nucleotide triphosphate hydrolases"/>
    <property type="match status" value="1"/>
</dbReference>
<evidence type="ECO:0000256" key="2">
    <source>
        <dbReference type="ARBA" id="ARBA00020675"/>
    </source>
</evidence>
<evidence type="ECO:0000259" key="10">
    <source>
        <dbReference type="PROSITE" id="PS51722"/>
    </source>
</evidence>
<evidence type="ECO:0000256" key="9">
    <source>
        <dbReference type="SAM" id="Coils"/>
    </source>
</evidence>
<evidence type="ECO:0000256" key="7">
    <source>
        <dbReference type="HAMAP-Rule" id="MF_00100"/>
    </source>
</evidence>
<dbReference type="SUPFAM" id="SSF52156">
    <property type="entry name" value="Initiation factor IF2/eIF5b, domain 3"/>
    <property type="match status" value="1"/>
</dbReference>
<dbReference type="Pfam" id="PF11987">
    <property type="entry name" value="IF-2"/>
    <property type="match status" value="1"/>
</dbReference>
<keyword evidence="4 7" id="KW-0547">Nucleotide-binding</keyword>
<dbReference type="NCBIfam" id="TIGR00231">
    <property type="entry name" value="small_GTP"/>
    <property type="match status" value="1"/>
</dbReference>
<comment type="function">
    <text evidence="7 8">One of the essential components for the initiation of protein synthesis. Protects formylmethionyl-tRNA from spontaneous hydrolysis and promotes its binding to the 30S ribosomal subunits. Also involved in the hydrolysis of GTP during the formation of the 70S ribosomal complex.</text>
</comment>